<dbReference type="OMA" id="CYPNIHY"/>
<feature type="compositionally biased region" description="Basic and acidic residues" evidence="11">
    <location>
        <begin position="328"/>
        <end position="340"/>
    </location>
</feature>
<reference evidence="12" key="4">
    <citation type="submission" date="2025-09" db="UniProtKB">
        <authorList>
            <consortium name="Ensembl"/>
        </authorList>
    </citation>
    <scope>IDENTIFICATION</scope>
</reference>
<keyword evidence="9" id="KW-0325">Glycoprotein</keyword>
<proteinExistence type="inferred from homology"/>
<dbReference type="AlphaFoldDB" id="F6QK87"/>
<evidence type="ECO:0000256" key="7">
    <source>
        <dbReference type="ARBA" id="ARBA00022989"/>
    </source>
</evidence>
<dbReference type="PANTHER" id="PTHR19297:SF181">
    <property type="entry name" value="PROTEIN XYLOSYLTRANSFERASE"/>
    <property type="match status" value="1"/>
</dbReference>
<keyword evidence="6" id="KW-0735">Signal-anchor</keyword>
<evidence type="ECO:0000256" key="4">
    <source>
        <dbReference type="ARBA" id="ARBA00022679"/>
    </source>
</evidence>
<keyword evidence="4" id="KW-0808">Transferase</keyword>
<comment type="subcellular location">
    <subcellularLocation>
        <location evidence="1">Membrane</location>
        <topology evidence="1">Single-pass type II membrane protein</topology>
    </subcellularLocation>
</comment>
<dbReference type="Pfam" id="PF02485">
    <property type="entry name" value="Branch"/>
    <property type="match status" value="1"/>
</dbReference>
<dbReference type="InterPro" id="IPR003406">
    <property type="entry name" value="Glyco_trans_14"/>
</dbReference>
<sequence length="347" mass="41052">NCTEFRRKYRFMLPEYQVHEEEKNFTLAYSILAHDRIQQLALLLSAIYTPYNVYCLHIDAKSAPATKLAATAISECFDNVFMATRMERVIYAHVSRLEADLNCFKDLLDFQPQQYRWKYLINLCGQVRPLRTNMEIIEQMKHLKNTNLILGCKAHDKLTLRRTQVVYRLENATDPSQPAKMRETDIEHPPPPYNMTINKSLAYNFFTRDFIDWVIYKTNKSKALLEWSRDTYSPDEQYWMTLNNEPDAPGGKPGFQCWTLVRYIKWMYKVDQKECLGEHLINHGICVFNTSALFSFTKRNELFVNKLDIRYDVDVVHCLRSWLDERRRGGNKEGNPRREPLLPPWLS</sequence>
<dbReference type="Proteomes" id="UP000008144">
    <property type="component" value="Chromosome 2"/>
</dbReference>
<evidence type="ECO:0000313" key="13">
    <source>
        <dbReference type="Proteomes" id="UP000008144"/>
    </source>
</evidence>
<feature type="region of interest" description="Disordered" evidence="11">
    <location>
        <begin position="328"/>
        <end position="347"/>
    </location>
</feature>
<keyword evidence="8" id="KW-0472">Membrane</keyword>
<accession>F6QK87</accession>
<keyword evidence="5" id="KW-0812">Transmembrane</keyword>
<evidence type="ECO:0000313" key="12">
    <source>
        <dbReference type="Ensembl" id="ENSCINP00000013285.3"/>
    </source>
</evidence>
<dbReference type="GO" id="GO:0008375">
    <property type="term" value="F:acetylglucosaminyltransferase activity"/>
    <property type="evidence" value="ECO:0000318"/>
    <property type="project" value="GO_Central"/>
</dbReference>
<organism evidence="12 13">
    <name type="scientific">Ciona intestinalis</name>
    <name type="common">Transparent sea squirt</name>
    <name type="synonym">Ascidia intestinalis</name>
    <dbReference type="NCBI Taxonomy" id="7719"/>
    <lineage>
        <taxon>Eukaryota</taxon>
        <taxon>Metazoa</taxon>
        <taxon>Chordata</taxon>
        <taxon>Tunicata</taxon>
        <taxon>Ascidiacea</taxon>
        <taxon>Phlebobranchia</taxon>
        <taxon>Cionidae</taxon>
        <taxon>Ciona</taxon>
    </lineage>
</organism>
<dbReference type="PANTHER" id="PTHR19297">
    <property type="entry name" value="GLYCOSYLTRANSFERASE 14 FAMILY MEMBER"/>
    <property type="match status" value="1"/>
</dbReference>
<reference evidence="12" key="3">
    <citation type="submission" date="2025-08" db="UniProtKB">
        <authorList>
            <consortium name="Ensembl"/>
        </authorList>
    </citation>
    <scope>IDENTIFICATION</scope>
</reference>
<evidence type="ECO:0000256" key="3">
    <source>
        <dbReference type="ARBA" id="ARBA00022676"/>
    </source>
</evidence>
<evidence type="ECO:0000256" key="6">
    <source>
        <dbReference type="ARBA" id="ARBA00022968"/>
    </source>
</evidence>
<dbReference type="STRING" id="7719.ENSCINP00000013285"/>
<dbReference type="InParanoid" id="F6QK87"/>
<evidence type="ECO:0000256" key="5">
    <source>
        <dbReference type="ARBA" id="ARBA00022692"/>
    </source>
</evidence>
<dbReference type="HOGENOM" id="CLU_032341_1_2_1"/>
<keyword evidence="3" id="KW-0328">Glycosyltransferase</keyword>
<evidence type="ECO:0000256" key="2">
    <source>
        <dbReference type="ARBA" id="ARBA00004922"/>
    </source>
</evidence>
<reference evidence="12" key="2">
    <citation type="journal article" date="2008" name="Genome Biol.">
        <title>Improved genome assembly and evidence-based global gene model set for the chordate Ciona intestinalis: new insight into intron and operon populations.</title>
        <authorList>
            <person name="Satou Y."/>
            <person name="Mineta K."/>
            <person name="Ogasawara M."/>
            <person name="Sasakura Y."/>
            <person name="Shoguchi E."/>
            <person name="Ueno K."/>
            <person name="Yamada L."/>
            <person name="Matsumoto J."/>
            <person name="Wasserscheid J."/>
            <person name="Dewar K."/>
            <person name="Wiley G.B."/>
            <person name="Macmil S.L."/>
            <person name="Roe B.A."/>
            <person name="Zeller R.W."/>
            <person name="Hastings K.E."/>
            <person name="Lemaire P."/>
            <person name="Lindquist E."/>
            <person name="Endo T."/>
            <person name="Hotta K."/>
            <person name="Inaba K."/>
        </authorList>
    </citation>
    <scope>NUCLEOTIDE SEQUENCE [LARGE SCALE GENOMIC DNA]</scope>
    <source>
        <strain evidence="12">wild type</strain>
    </source>
</reference>
<name>F6QK87_CIOIN</name>
<comment type="similarity">
    <text evidence="10">Belongs to the glycosyltransferase 14 family.</text>
</comment>
<evidence type="ECO:0008006" key="14">
    <source>
        <dbReference type="Google" id="ProtNLM"/>
    </source>
</evidence>
<dbReference type="Ensembl" id="ENSCINT00000013285.3">
    <property type="protein sequence ID" value="ENSCINP00000013285.3"/>
    <property type="gene ID" value="ENSCING00000011615.2"/>
</dbReference>
<evidence type="ECO:0000256" key="8">
    <source>
        <dbReference type="ARBA" id="ARBA00023136"/>
    </source>
</evidence>
<keyword evidence="13" id="KW-1185">Reference proteome</keyword>
<dbReference type="EMBL" id="EAAA01001365">
    <property type="status" value="NOT_ANNOTATED_CDS"/>
    <property type="molecule type" value="Genomic_DNA"/>
</dbReference>
<keyword evidence="7" id="KW-1133">Transmembrane helix</keyword>
<evidence type="ECO:0000256" key="9">
    <source>
        <dbReference type="ARBA" id="ARBA00023180"/>
    </source>
</evidence>
<reference evidence="13" key="1">
    <citation type="journal article" date="2002" name="Science">
        <title>The draft genome of Ciona intestinalis: insights into chordate and vertebrate origins.</title>
        <authorList>
            <person name="Dehal P."/>
            <person name="Satou Y."/>
            <person name="Campbell R.K."/>
            <person name="Chapman J."/>
            <person name="Degnan B."/>
            <person name="De Tomaso A."/>
            <person name="Davidson B."/>
            <person name="Di Gregorio A."/>
            <person name="Gelpke M."/>
            <person name="Goodstein D.M."/>
            <person name="Harafuji N."/>
            <person name="Hastings K.E."/>
            <person name="Ho I."/>
            <person name="Hotta K."/>
            <person name="Huang W."/>
            <person name="Kawashima T."/>
            <person name="Lemaire P."/>
            <person name="Martinez D."/>
            <person name="Meinertzhagen I.A."/>
            <person name="Necula S."/>
            <person name="Nonaka M."/>
            <person name="Putnam N."/>
            <person name="Rash S."/>
            <person name="Saiga H."/>
            <person name="Satake M."/>
            <person name="Terry A."/>
            <person name="Yamada L."/>
            <person name="Wang H.G."/>
            <person name="Awazu S."/>
            <person name="Azumi K."/>
            <person name="Boore J."/>
            <person name="Branno M."/>
            <person name="Chin-Bow S."/>
            <person name="DeSantis R."/>
            <person name="Doyle S."/>
            <person name="Francino P."/>
            <person name="Keys D.N."/>
            <person name="Haga S."/>
            <person name="Hayashi H."/>
            <person name="Hino K."/>
            <person name="Imai K.S."/>
            <person name="Inaba K."/>
            <person name="Kano S."/>
            <person name="Kobayashi K."/>
            <person name="Kobayashi M."/>
            <person name="Lee B.I."/>
            <person name="Makabe K.W."/>
            <person name="Manohar C."/>
            <person name="Matassi G."/>
            <person name="Medina M."/>
            <person name="Mochizuki Y."/>
            <person name="Mount S."/>
            <person name="Morishita T."/>
            <person name="Miura S."/>
            <person name="Nakayama A."/>
            <person name="Nishizaka S."/>
            <person name="Nomoto H."/>
            <person name="Ohta F."/>
            <person name="Oishi K."/>
            <person name="Rigoutsos I."/>
            <person name="Sano M."/>
            <person name="Sasaki A."/>
            <person name="Sasakura Y."/>
            <person name="Shoguchi E."/>
            <person name="Shin-i T."/>
            <person name="Spagnuolo A."/>
            <person name="Stainier D."/>
            <person name="Suzuki M.M."/>
            <person name="Tassy O."/>
            <person name="Takatori N."/>
            <person name="Tokuoka M."/>
            <person name="Yagi K."/>
            <person name="Yoshizaki F."/>
            <person name="Wada S."/>
            <person name="Zhang C."/>
            <person name="Hyatt P.D."/>
            <person name="Larimer F."/>
            <person name="Detter C."/>
            <person name="Doggett N."/>
            <person name="Glavina T."/>
            <person name="Hawkins T."/>
            <person name="Richardson P."/>
            <person name="Lucas S."/>
            <person name="Kohara Y."/>
            <person name="Levine M."/>
            <person name="Satoh N."/>
            <person name="Rokhsar D.S."/>
        </authorList>
    </citation>
    <scope>NUCLEOTIDE SEQUENCE [LARGE SCALE GENOMIC DNA]</scope>
</reference>
<protein>
    <recommendedName>
        <fullName evidence="14">Glucosaminyl (N-acetyl) transferase family member 7</fullName>
    </recommendedName>
</protein>
<dbReference type="GO" id="GO:0016020">
    <property type="term" value="C:membrane"/>
    <property type="evidence" value="ECO:0007669"/>
    <property type="project" value="UniProtKB-SubCell"/>
</dbReference>
<dbReference type="GeneTree" id="ENSGT00940000169060"/>
<evidence type="ECO:0000256" key="11">
    <source>
        <dbReference type="SAM" id="MobiDB-lite"/>
    </source>
</evidence>
<evidence type="ECO:0000256" key="1">
    <source>
        <dbReference type="ARBA" id="ARBA00004606"/>
    </source>
</evidence>
<evidence type="ECO:0000256" key="10">
    <source>
        <dbReference type="ARBA" id="ARBA00038150"/>
    </source>
</evidence>
<comment type="pathway">
    <text evidence="2">Protein modification; protein glycosylation.</text>
</comment>